<sequence>MLNRSYVFLLVCLICGVFLVNLFIYKYGLGFLKRVEDEEQQVFSILSNITDRQVRLDVFEAVISPPVSCAGRDIELVICVPVKRDSFAKREAIRQTWGSYGRYGGRSISTSESRSTLEIQTENGKVRTGEIILMFFIGSTLSPSDAEEQERIDEEVKKNGDIFQDSYIDTYKNLTLKSISIIKWISKKCPNARYVAKIDDDMYVNIPLLVTSLRNHATEIYDKIPTVSPGVRKHSFPPPFLVGFKNTGAQAIRDKKSKWYTSEEVYKDKWYPSYLSGTAYGMSGQAAVKLYDASLRVPLFWMEDIYITGLCARIANVPLIADDRFHFFKMPPKGCAFREVISGHRYTITQMKRIHKELTDPSLKCK</sequence>
<gene>
    <name evidence="12" type="ORF">RRG08_033802</name>
</gene>
<keyword evidence="9 11" id="KW-0472">Membrane</keyword>
<reference evidence="12" key="1">
    <citation type="journal article" date="2023" name="G3 (Bethesda)">
        <title>A reference genome for the long-term kleptoplast-retaining sea slug Elysia crispata morphotype clarki.</title>
        <authorList>
            <person name="Eastman K.E."/>
            <person name="Pendleton A.L."/>
            <person name="Shaikh M.A."/>
            <person name="Suttiyut T."/>
            <person name="Ogas R."/>
            <person name="Tomko P."/>
            <person name="Gavelis G."/>
            <person name="Widhalm J.R."/>
            <person name="Wisecaver J.H."/>
        </authorList>
    </citation>
    <scope>NUCLEOTIDE SEQUENCE</scope>
    <source>
        <strain evidence="12">ECLA1</strain>
    </source>
</reference>
<comment type="similarity">
    <text evidence="2 11">Belongs to the glycosyltransferase 31 family.</text>
</comment>
<evidence type="ECO:0000256" key="8">
    <source>
        <dbReference type="ARBA" id="ARBA00023034"/>
    </source>
</evidence>
<evidence type="ECO:0000256" key="1">
    <source>
        <dbReference type="ARBA" id="ARBA00004323"/>
    </source>
</evidence>
<evidence type="ECO:0000256" key="3">
    <source>
        <dbReference type="ARBA" id="ARBA00022676"/>
    </source>
</evidence>
<dbReference type="PANTHER" id="PTHR11214">
    <property type="entry name" value="BETA-1,3-N-ACETYLGLUCOSAMINYLTRANSFERASE"/>
    <property type="match status" value="1"/>
</dbReference>
<dbReference type="Proteomes" id="UP001283361">
    <property type="component" value="Unassembled WGS sequence"/>
</dbReference>
<dbReference type="GO" id="GO:0000139">
    <property type="term" value="C:Golgi membrane"/>
    <property type="evidence" value="ECO:0007669"/>
    <property type="project" value="UniProtKB-SubCell"/>
</dbReference>
<comment type="caution">
    <text evidence="12">The sequence shown here is derived from an EMBL/GenBank/DDBJ whole genome shotgun (WGS) entry which is preliminary data.</text>
</comment>
<evidence type="ECO:0000256" key="4">
    <source>
        <dbReference type="ARBA" id="ARBA00022679"/>
    </source>
</evidence>
<evidence type="ECO:0000256" key="2">
    <source>
        <dbReference type="ARBA" id="ARBA00008661"/>
    </source>
</evidence>
<evidence type="ECO:0000313" key="12">
    <source>
        <dbReference type="EMBL" id="KAK3713829.1"/>
    </source>
</evidence>
<evidence type="ECO:0000256" key="10">
    <source>
        <dbReference type="ARBA" id="ARBA00023180"/>
    </source>
</evidence>
<keyword evidence="10" id="KW-0325">Glycoprotein</keyword>
<dbReference type="AlphaFoldDB" id="A0AAE1CMQ3"/>
<accession>A0AAE1CMQ3</accession>
<keyword evidence="3 11" id="KW-0328">Glycosyltransferase</keyword>
<comment type="subcellular location">
    <subcellularLocation>
        <location evidence="1 11">Golgi apparatus membrane</location>
        <topology evidence="1 11">Single-pass type II membrane protein</topology>
    </subcellularLocation>
</comment>
<dbReference type="EMBL" id="JAWDGP010007552">
    <property type="protein sequence ID" value="KAK3713829.1"/>
    <property type="molecule type" value="Genomic_DNA"/>
</dbReference>
<keyword evidence="4" id="KW-0808">Transferase</keyword>
<dbReference type="GO" id="GO:0016758">
    <property type="term" value="F:hexosyltransferase activity"/>
    <property type="evidence" value="ECO:0007669"/>
    <property type="project" value="InterPro"/>
</dbReference>
<keyword evidence="7 11" id="KW-1133">Transmembrane helix</keyword>
<dbReference type="PANTHER" id="PTHR11214:SF314">
    <property type="entry name" value="HEXOSYLTRANSFERASE"/>
    <property type="match status" value="1"/>
</dbReference>
<dbReference type="GO" id="GO:0006493">
    <property type="term" value="P:protein O-linked glycosylation"/>
    <property type="evidence" value="ECO:0007669"/>
    <property type="project" value="TreeGrafter"/>
</dbReference>
<evidence type="ECO:0000256" key="9">
    <source>
        <dbReference type="ARBA" id="ARBA00023136"/>
    </source>
</evidence>
<evidence type="ECO:0000256" key="11">
    <source>
        <dbReference type="RuleBase" id="RU363063"/>
    </source>
</evidence>
<dbReference type="Gene3D" id="3.90.550.50">
    <property type="match status" value="1"/>
</dbReference>
<dbReference type="InterPro" id="IPR002659">
    <property type="entry name" value="Glyco_trans_31"/>
</dbReference>
<keyword evidence="6 11" id="KW-0735">Signal-anchor</keyword>
<proteinExistence type="inferred from homology"/>
<keyword evidence="5 11" id="KW-0812">Transmembrane</keyword>
<dbReference type="EC" id="2.4.1.-" evidence="11"/>
<evidence type="ECO:0000256" key="6">
    <source>
        <dbReference type="ARBA" id="ARBA00022968"/>
    </source>
</evidence>
<evidence type="ECO:0000256" key="7">
    <source>
        <dbReference type="ARBA" id="ARBA00022989"/>
    </source>
</evidence>
<dbReference type="Pfam" id="PF01762">
    <property type="entry name" value="Galactosyl_T"/>
    <property type="match status" value="1"/>
</dbReference>
<dbReference type="FunFam" id="3.90.550.50:FF:000001">
    <property type="entry name" value="Hexosyltransferase"/>
    <property type="match status" value="1"/>
</dbReference>
<protein>
    <recommendedName>
        <fullName evidence="11">Hexosyltransferase</fullName>
        <ecNumber evidence="11">2.4.1.-</ecNumber>
    </recommendedName>
</protein>
<feature type="transmembrane region" description="Helical" evidence="11">
    <location>
        <begin position="6"/>
        <end position="25"/>
    </location>
</feature>
<keyword evidence="13" id="KW-1185">Reference proteome</keyword>
<name>A0AAE1CMQ3_9GAST</name>
<keyword evidence="8 11" id="KW-0333">Golgi apparatus</keyword>
<evidence type="ECO:0000313" key="13">
    <source>
        <dbReference type="Proteomes" id="UP001283361"/>
    </source>
</evidence>
<evidence type="ECO:0000256" key="5">
    <source>
        <dbReference type="ARBA" id="ARBA00022692"/>
    </source>
</evidence>
<organism evidence="12 13">
    <name type="scientific">Elysia crispata</name>
    <name type="common">lettuce slug</name>
    <dbReference type="NCBI Taxonomy" id="231223"/>
    <lineage>
        <taxon>Eukaryota</taxon>
        <taxon>Metazoa</taxon>
        <taxon>Spiralia</taxon>
        <taxon>Lophotrochozoa</taxon>
        <taxon>Mollusca</taxon>
        <taxon>Gastropoda</taxon>
        <taxon>Heterobranchia</taxon>
        <taxon>Euthyneura</taxon>
        <taxon>Panpulmonata</taxon>
        <taxon>Sacoglossa</taxon>
        <taxon>Placobranchoidea</taxon>
        <taxon>Plakobranchidae</taxon>
        <taxon>Elysia</taxon>
    </lineage>
</organism>